<organism evidence="8 9">
    <name type="scientific">Kribbella solani</name>
    <dbReference type="NCBI Taxonomy" id="236067"/>
    <lineage>
        <taxon>Bacteria</taxon>
        <taxon>Bacillati</taxon>
        <taxon>Actinomycetota</taxon>
        <taxon>Actinomycetes</taxon>
        <taxon>Propionibacteriales</taxon>
        <taxon>Kribbellaceae</taxon>
        <taxon>Kribbella</taxon>
    </lineage>
</organism>
<evidence type="ECO:0000256" key="5">
    <source>
        <dbReference type="ARBA" id="ARBA00023239"/>
    </source>
</evidence>
<dbReference type="SUPFAM" id="SSF53383">
    <property type="entry name" value="PLP-dependent transferases"/>
    <property type="match status" value="1"/>
</dbReference>
<comment type="caution">
    <text evidence="8">The sequence shown here is derived from an EMBL/GenBank/DDBJ whole genome shotgun (WGS) entry which is preliminary data.</text>
</comment>
<dbReference type="Pfam" id="PF00282">
    <property type="entry name" value="Pyridoxal_deC"/>
    <property type="match status" value="1"/>
</dbReference>
<evidence type="ECO:0000256" key="3">
    <source>
        <dbReference type="ARBA" id="ARBA00022793"/>
    </source>
</evidence>
<dbReference type="Gene3D" id="3.40.640.10">
    <property type="entry name" value="Type I PLP-dependent aspartate aminotransferase-like (Major domain)"/>
    <property type="match status" value="1"/>
</dbReference>
<accession>A0A841DTV9</accession>
<evidence type="ECO:0000256" key="6">
    <source>
        <dbReference type="PIRSR" id="PIRSR602129-50"/>
    </source>
</evidence>
<dbReference type="Gene3D" id="3.90.1150.10">
    <property type="entry name" value="Aspartate Aminotransferase, domain 1"/>
    <property type="match status" value="1"/>
</dbReference>
<dbReference type="EMBL" id="JACHNF010000001">
    <property type="protein sequence ID" value="MBB5978768.1"/>
    <property type="molecule type" value="Genomic_DNA"/>
</dbReference>
<keyword evidence="4 6" id="KW-0663">Pyridoxal phosphate</keyword>
<dbReference type="EC" id="4.1.1.86" evidence="8"/>
<dbReference type="InterPro" id="IPR015421">
    <property type="entry name" value="PyrdxlP-dep_Trfase_major"/>
</dbReference>
<evidence type="ECO:0000256" key="7">
    <source>
        <dbReference type="RuleBase" id="RU000382"/>
    </source>
</evidence>
<dbReference type="InterPro" id="IPR002129">
    <property type="entry name" value="PyrdxlP-dep_de-COase"/>
</dbReference>
<reference evidence="8 9" key="1">
    <citation type="submission" date="2020-08" db="EMBL/GenBank/DDBJ databases">
        <title>Sequencing the genomes of 1000 actinobacteria strains.</title>
        <authorList>
            <person name="Klenk H.-P."/>
        </authorList>
    </citation>
    <scope>NUCLEOTIDE SEQUENCE [LARGE SCALE GENOMIC DNA]</scope>
    <source>
        <strain evidence="8 9">DSM 17294</strain>
    </source>
</reference>
<keyword evidence="3" id="KW-0210">Decarboxylase</keyword>
<name>A0A841DTV9_9ACTN</name>
<comment type="similarity">
    <text evidence="2 7">Belongs to the group II decarboxylase family.</text>
</comment>
<dbReference type="InterPro" id="IPR015424">
    <property type="entry name" value="PyrdxlP-dep_Trfase"/>
</dbReference>
<gene>
    <name evidence="8" type="ORF">HDA44_002109</name>
</gene>
<evidence type="ECO:0000256" key="2">
    <source>
        <dbReference type="ARBA" id="ARBA00009533"/>
    </source>
</evidence>
<dbReference type="GO" id="GO:0019752">
    <property type="term" value="P:carboxylic acid metabolic process"/>
    <property type="evidence" value="ECO:0007669"/>
    <property type="project" value="InterPro"/>
</dbReference>
<dbReference type="GO" id="GO:0030170">
    <property type="term" value="F:pyridoxal phosphate binding"/>
    <property type="evidence" value="ECO:0007669"/>
    <property type="project" value="InterPro"/>
</dbReference>
<evidence type="ECO:0000256" key="4">
    <source>
        <dbReference type="ARBA" id="ARBA00022898"/>
    </source>
</evidence>
<dbReference type="AlphaFoldDB" id="A0A841DTV9"/>
<dbReference type="PANTHER" id="PTHR45677">
    <property type="entry name" value="GLUTAMATE DECARBOXYLASE-RELATED"/>
    <property type="match status" value="1"/>
</dbReference>
<dbReference type="GO" id="GO:0005737">
    <property type="term" value="C:cytoplasm"/>
    <property type="evidence" value="ECO:0007669"/>
    <property type="project" value="TreeGrafter"/>
</dbReference>
<protein>
    <submittedName>
        <fullName evidence="8">L-2,4-diaminobutyrate decarboxylase</fullName>
        <ecNumber evidence="8">4.1.1.86</ecNumber>
    </submittedName>
</protein>
<dbReference type="PANTHER" id="PTHR45677:SF8">
    <property type="entry name" value="CYSTEINE SULFINIC ACID DECARBOXYLASE"/>
    <property type="match status" value="1"/>
</dbReference>
<sequence>MSQPARLTALPAPVRDPFAARWPLASTVADRDRGPLPHGSPGAVLRRAAEVLGEPRVPSTGVGESAALDLVAGLLAESGIDLSHPHAAAHLQPPVLQVAVDADALASASNASMDTYDSGPATLAIEQWVVRALADLAGFGREADGVLTPGGSISNLLAVLIARDSAAAAQGIDVRRNGLQGLHRSVVFCSELAHFSVQRACAALGLGEEAVITIASDENFRMRTDVLADELAIPGRTPIAVIATAGTTDFGSIDPIAPIAELARKHGAWVHVDAAYGFGALFSERLAPLLADVSLADSVTLDLHKIGWQPAATSVLLVADRTRFAAFGRSVDYLNPADDIDSGLDGLLGRSLQTTRRPDAVKVATTLTAYGRSGLGTMLDTCHELAHAAAARVVADSNLELVAPVTLTTVLFRFAAPGLDPVGVDAVQGEVRRRLLTSGRVLIGRTKLPARGGRPAAVALKLTLLNPNATAADIEDLLDQVVATGLDVLTGEGAA</sequence>
<dbReference type="GO" id="GO:0033983">
    <property type="term" value="F:diaminobutyrate decarboxylase activity"/>
    <property type="evidence" value="ECO:0007669"/>
    <property type="project" value="UniProtKB-EC"/>
</dbReference>
<dbReference type="RefSeq" id="WP_184833333.1">
    <property type="nucleotide sequence ID" value="NZ_BAAAVN010000001.1"/>
</dbReference>
<dbReference type="InterPro" id="IPR015422">
    <property type="entry name" value="PyrdxlP-dep_Trfase_small"/>
</dbReference>
<evidence type="ECO:0000313" key="8">
    <source>
        <dbReference type="EMBL" id="MBB5978768.1"/>
    </source>
</evidence>
<evidence type="ECO:0000256" key="1">
    <source>
        <dbReference type="ARBA" id="ARBA00001933"/>
    </source>
</evidence>
<keyword evidence="9" id="KW-1185">Reference proteome</keyword>
<comment type="cofactor">
    <cofactor evidence="1 6 7">
        <name>pyridoxal 5'-phosphate</name>
        <dbReference type="ChEBI" id="CHEBI:597326"/>
    </cofactor>
</comment>
<evidence type="ECO:0000313" key="9">
    <source>
        <dbReference type="Proteomes" id="UP000558997"/>
    </source>
</evidence>
<dbReference type="Proteomes" id="UP000558997">
    <property type="component" value="Unassembled WGS sequence"/>
</dbReference>
<proteinExistence type="inferred from homology"/>
<dbReference type="GO" id="GO:0004058">
    <property type="term" value="F:aromatic-L-amino-acid decarboxylase activity"/>
    <property type="evidence" value="ECO:0007669"/>
    <property type="project" value="UniProtKB-ARBA"/>
</dbReference>
<feature type="modified residue" description="N6-(pyridoxal phosphate)lysine" evidence="6">
    <location>
        <position position="305"/>
    </location>
</feature>
<keyword evidence="5 7" id="KW-0456">Lyase</keyword>